<keyword evidence="8" id="KW-0698">rRNA processing</keyword>
<keyword evidence="6 8" id="KW-0378">Hydrolase</keyword>
<dbReference type="GO" id="GO:0004521">
    <property type="term" value="F:RNA endonuclease activity"/>
    <property type="evidence" value="ECO:0007669"/>
    <property type="project" value="UniProtKB-UniRule"/>
</dbReference>
<dbReference type="InterPro" id="IPR020549">
    <property type="entry name" value="YbeY_CS"/>
</dbReference>
<dbReference type="NCBIfam" id="TIGR00043">
    <property type="entry name" value="rRNA maturation RNase YbeY"/>
    <property type="match status" value="1"/>
</dbReference>
<dbReference type="Proteomes" id="UP000253307">
    <property type="component" value="Unassembled WGS sequence"/>
</dbReference>
<dbReference type="InterPro" id="IPR002036">
    <property type="entry name" value="YbeY"/>
</dbReference>
<keyword evidence="3 8" id="KW-0540">Nuclease</keyword>
<protein>
    <recommendedName>
        <fullName evidence="8">Endoribonuclease YbeY</fullName>
        <ecNumber evidence="8">3.1.-.-</ecNumber>
    </recommendedName>
</protein>
<dbReference type="PANTHER" id="PTHR46986">
    <property type="entry name" value="ENDORIBONUCLEASE YBEY, CHLOROPLASTIC"/>
    <property type="match status" value="1"/>
</dbReference>
<name>A0A368BW41_9GAMM</name>
<comment type="subcellular location">
    <subcellularLocation>
        <location evidence="8">Cytoplasm</location>
    </subcellularLocation>
</comment>
<accession>A0A368BW41</accession>
<feature type="binding site" evidence="8">
    <location>
        <position position="118"/>
    </location>
    <ligand>
        <name>Zn(2+)</name>
        <dbReference type="ChEBI" id="CHEBI:29105"/>
        <note>catalytic</note>
    </ligand>
</feature>
<comment type="similarity">
    <text evidence="1 8">Belongs to the endoribonuclease YbeY family.</text>
</comment>
<comment type="cofactor">
    <cofactor evidence="8">
        <name>Zn(2+)</name>
        <dbReference type="ChEBI" id="CHEBI:29105"/>
    </cofactor>
    <text evidence="8">Binds 1 zinc ion.</text>
</comment>
<keyword evidence="4 8" id="KW-0479">Metal-binding</keyword>
<keyword evidence="8" id="KW-0963">Cytoplasm</keyword>
<evidence type="ECO:0000256" key="3">
    <source>
        <dbReference type="ARBA" id="ARBA00022722"/>
    </source>
</evidence>
<dbReference type="HAMAP" id="MF_00009">
    <property type="entry name" value="Endoribonucl_YbeY"/>
    <property type="match status" value="1"/>
</dbReference>
<comment type="function">
    <text evidence="8">Single strand-specific metallo-endoribonuclease involved in late-stage 70S ribosome quality control and in maturation of the 3' terminus of the 16S rRNA.</text>
</comment>
<dbReference type="InterPro" id="IPR023091">
    <property type="entry name" value="MetalPrtase_cat_dom_sf_prd"/>
</dbReference>
<keyword evidence="2 8" id="KW-0690">Ribosome biogenesis</keyword>
<keyword evidence="7 8" id="KW-0862">Zinc</keyword>
<dbReference type="GO" id="GO:0006364">
    <property type="term" value="P:rRNA processing"/>
    <property type="evidence" value="ECO:0007669"/>
    <property type="project" value="UniProtKB-UniRule"/>
</dbReference>
<evidence type="ECO:0000256" key="6">
    <source>
        <dbReference type="ARBA" id="ARBA00022801"/>
    </source>
</evidence>
<comment type="caution">
    <text evidence="9">The sequence shown here is derived from an EMBL/GenBank/DDBJ whole genome shotgun (WGS) entry which is preliminary data.</text>
</comment>
<dbReference type="Pfam" id="PF02130">
    <property type="entry name" value="YbeY"/>
    <property type="match status" value="1"/>
</dbReference>
<evidence type="ECO:0000313" key="10">
    <source>
        <dbReference type="Proteomes" id="UP000253307"/>
    </source>
</evidence>
<dbReference type="PANTHER" id="PTHR46986:SF1">
    <property type="entry name" value="ENDORIBONUCLEASE YBEY, CHLOROPLASTIC"/>
    <property type="match status" value="1"/>
</dbReference>
<evidence type="ECO:0000256" key="2">
    <source>
        <dbReference type="ARBA" id="ARBA00022517"/>
    </source>
</evidence>
<keyword evidence="5 8" id="KW-0255">Endonuclease</keyword>
<dbReference type="SUPFAM" id="SSF55486">
    <property type="entry name" value="Metalloproteases ('zincins'), catalytic domain"/>
    <property type="match status" value="1"/>
</dbReference>
<dbReference type="GO" id="GO:0008270">
    <property type="term" value="F:zinc ion binding"/>
    <property type="evidence" value="ECO:0007669"/>
    <property type="project" value="UniProtKB-UniRule"/>
</dbReference>
<feature type="binding site" evidence="8">
    <location>
        <position position="112"/>
    </location>
    <ligand>
        <name>Zn(2+)</name>
        <dbReference type="ChEBI" id="CHEBI:29105"/>
        <note>catalytic</note>
    </ligand>
</feature>
<organism evidence="9 10">
    <name type="scientific">SAR86 cluster bacterium</name>
    <dbReference type="NCBI Taxonomy" id="2030880"/>
    <lineage>
        <taxon>Bacteria</taxon>
        <taxon>Pseudomonadati</taxon>
        <taxon>Pseudomonadota</taxon>
        <taxon>Gammaproteobacteria</taxon>
        <taxon>SAR86 cluster</taxon>
    </lineage>
</organism>
<evidence type="ECO:0000256" key="8">
    <source>
        <dbReference type="HAMAP-Rule" id="MF_00009"/>
    </source>
</evidence>
<proteinExistence type="inferred from homology"/>
<dbReference type="EC" id="3.1.-.-" evidence="8"/>
<evidence type="ECO:0000256" key="7">
    <source>
        <dbReference type="ARBA" id="ARBA00022833"/>
    </source>
</evidence>
<evidence type="ECO:0000313" key="9">
    <source>
        <dbReference type="EMBL" id="RCL41539.1"/>
    </source>
</evidence>
<dbReference type="PROSITE" id="PS01306">
    <property type="entry name" value="UPF0054"/>
    <property type="match status" value="1"/>
</dbReference>
<dbReference type="Gene3D" id="3.40.390.30">
    <property type="entry name" value="Metalloproteases ('zincins'), catalytic domain"/>
    <property type="match status" value="1"/>
</dbReference>
<dbReference type="GO" id="GO:0005737">
    <property type="term" value="C:cytoplasm"/>
    <property type="evidence" value="ECO:0007669"/>
    <property type="project" value="UniProtKB-SubCell"/>
</dbReference>
<dbReference type="GO" id="GO:0004222">
    <property type="term" value="F:metalloendopeptidase activity"/>
    <property type="evidence" value="ECO:0007669"/>
    <property type="project" value="InterPro"/>
</dbReference>
<reference evidence="9 10" key="1">
    <citation type="journal article" date="2018" name="Microbiome">
        <title>Fine metagenomic profile of the Mediterranean stratified and mixed water columns revealed by assembly and recruitment.</title>
        <authorList>
            <person name="Haro-Moreno J.M."/>
            <person name="Lopez-Perez M."/>
            <person name="De La Torre J.R."/>
            <person name="Picazo A."/>
            <person name="Camacho A."/>
            <person name="Rodriguez-Valera F."/>
        </authorList>
    </citation>
    <scope>NUCLEOTIDE SEQUENCE [LARGE SCALE GENOMIC DNA]</scope>
    <source>
        <strain evidence="9">MED-G82</strain>
    </source>
</reference>
<evidence type="ECO:0000256" key="1">
    <source>
        <dbReference type="ARBA" id="ARBA00010875"/>
    </source>
</evidence>
<feature type="binding site" evidence="8">
    <location>
        <position position="108"/>
    </location>
    <ligand>
        <name>Zn(2+)</name>
        <dbReference type="ChEBI" id="CHEBI:29105"/>
        <note>catalytic</note>
    </ligand>
</feature>
<gene>
    <name evidence="8 9" type="primary">ybeY</name>
    <name evidence="9" type="ORF">DBW96_02055</name>
</gene>
<sequence>MPLNIFNNTDLDIHSFKSEMDKLVDKLLKDMHSKKNVNLNIVDDAEMQKLNKTFRNKDMPTNVLAFPNIGIGADDELGDIAINTDAVIRESNQQNITTRDRFLHLLAHGTLHLFGYDHKENTEAEAMEELEIKYLKDFNIRNPYTYEI</sequence>
<dbReference type="AlphaFoldDB" id="A0A368BW41"/>
<evidence type="ECO:0000256" key="5">
    <source>
        <dbReference type="ARBA" id="ARBA00022759"/>
    </source>
</evidence>
<evidence type="ECO:0000256" key="4">
    <source>
        <dbReference type="ARBA" id="ARBA00022723"/>
    </source>
</evidence>
<dbReference type="EMBL" id="QOPE01000011">
    <property type="protein sequence ID" value="RCL41539.1"/>
    <property type="molecule type" value="Genomic_DNA"/>
</dbReference>